<dbReference type="InterPro" id="IPR013362">
    <property type="entry name" value="Pilus_4_PilV"/>
</dbReference>
<reference evidence="2 3" key="1">
    <citation type="submission" date="2019-02" db="EMBL/GenBank/DDBJ databases">
        <title>Dyella amyloliquefaciens sp. nov., isolated from forest soil.</title>
        <authorList>
            <person name="Gao Z.-H."/>
            <person name="Qiu L.-H."/>
        </authorList>
    </citation>
    <scope>NUCLEOTIDE SEQUENCE [LARGE SCALE GENOMIC DNA]</scope>
    <source>
        <strain evidence="2 3">KACC 12747</strain>
    </source>
</reference>
<proteinExistence type="predicted"/>
<name>A0A4R0YTS7_9GAMM</name>
<comment type="caution">
    <text evidence="2">The sequence shown here is derived from an EMBL/GenBank/DDBJ whole genome shotgun (WGS) entry which is preliminary data.</text>
</comment>
<feature type="transmembrane region" description="Helical" evidence="1">
    <location>
        <begin position="12"/>
        <end position="32"/>
    </location>
</feature>
<dbReference type="RefSeq" id="WP_131150559.1">
    <property type="nucleotide sequence ID" value="NZ_SJTG01000001.1"/>
</dbReference>
<dbReference type="InterPro" id="IPR012902">
    <property type="entry name" value="N_methyl_site"/>
</dbReference>
<dbReference type="NCBIfam" id="TIGR02523">
    <property type="entry name" value="type_IV_pilV"/>
    <property type="match status" value="1"/>
</dbReference>
<keyword evidence="1" id="KW-0472">Membrane</keyword>
<dbReference type="NCBIfam" id="TIGR02532">
    <property type="entry name" value="IV_pilin_GFxxxE"/>
    <property type="match status" value="1"/>
</dbReference>
<keyword evidence="1" id="KW-1133">Transmembrane helix</keyword>
<dbReference type="AlphaFoldDB" id="A0A4R0YTS7"/>
<evidence type="ECO:0000256" key="1">
    <source>
        <dbReference type="SAM" id="Phobius"/>
    </source>
</evidence>
<gene>
    <name evidence="2" type="primary">pilV</name>
    <name evidence="2" type="ORF">EZM97_04770</name>
</gene>
<keyword evidence="3" id="KW-1185">Reference proteome</keyword>
<dbReference type="Proteomes" id="UP000291822">
    <property type="component" value="Unassembled WGS sequence"/>
</dbReference>
<accession>A0A4R0YTS7</accession>
<sequence length="178" mass="18554">MHIRSRQRGISLIEVLVAVVVFSVGVMGLALMQAKGAQATKQAGSRGYAVAQVRSLMDAMRGNNAAAALPRTAVDPANPTSAECPYCFDGKTAPTVTDCSSATCTSQQMAANDLAEWLDRLRAAAPGPVSGVMANVVWNGSLGMYTITARWSGGAMDGSAPQAGDDLTYTLNYLPPQN</sequence>
<protein>
    <submittedName>
        <fullName evidence="2">Type IV pilus modification protein PilV</fullName>
    </submittedName>
</protein>
<dbReference type="Pfam" id="PF07963">
    <property type="entry name" value="N_methyl"/>
    <property type="match status" value="1"/>
</dbReference>
<dbReference type="EMBL" id="SJTG01000001">
    <property type="protein sequence ID" value="TCI12662.1"/>
    <property type="molecule type" value="Genomic_DNA"/>
</dbReference>
<organism evidence="2 3">
    <name type="scientific">Dyella soli</name>
    <dbReference type="NCBI Taxonomy" id="522319"/>
    <lineage>
        <taxon>Bacteria</taxon>
        <taxon>Pseudomonadati</taxon>
        <taxon>Pseudomonadota</taxon>
        <taxon>Gammaproteobacteria</taxon>
        <taxon>Lysobacterales</taxon>
        <taxon>Rhodanobacteraceae</taxon>
        <taxon>Dyella</taxon>
    </lineage>
</organism>
<evidence type="ECO:0000313" key="2">
    <source>
        <dbReference type="EMBL" id="TCI12662.1"/>
    </source>
</evidence>
<keyword evidence="1" id="KW-0812">Transmembrane</keyword>
<evidence type="ECO:0000313" key="3">
    <source>
        <dbReference type="Proteomes" id="UP000291822"/>
    </source>
</evidence>